<dbReference type="InterPro" id="IPR044068">
    <property type="entry name" value="CB"/>
</dbReference>
<dbReference type="RefSeq" id="WP_185676397.1">
    <property type="nucleotide sequence ID" value="NZ_JACHVB010000041.1"/>
</dbReference>
<evidence type="ECO:0000313" key="9">
    <source>
        <dbReference type="EMBL" id="MBC2595590.1"/>
    </source>
</evidence>
<feature type="domain" description="Tyr recombinase" evidence="5">
    <location>
        <begin position="228"/>
        <end position="389"/>
    </location>
</feature>
<dbReference type="SUPFAM" id="SSF56349">
    <property type="entry name" value="DNA breaking-rejoining enzymes"/>
    <property type="match status" value="1"/>
</dbReference>
<dbReference type="EMBL" id="JACHVB010000042">
    <property type="protein sequence ID" value="MBC2595440.1"/>
    <property type="molecule type" value="Genomic_DNA"/>
</dbReference>
<proteinExistence type="predicted"/>
<dbReference type="EMBL" id="JACHVB010000041">
    <property type="protein sequence ID" value="MBC2595437.1"/>
    <property type="molecule type" value="Genomic_DNA"/>
</dbReference>
<dbReference type="GO" id="GO:0015074">
    <property type="term" value="P:DNA integration"/>
    <property type="evidence" value="ECO:0007669"/>
    <property type="project" value="UniProtKB-KW"/>
</dbReference>
<protein>
    <submittedName>
        <fullName evidence="9">Uncharacterized protein</fullName>
    </submittedName>
</protein>
<reference evidence="9 10" key="1">
    <citation type="submission" date="2020-07" db="EMBL/GenBank/DDBJ databases">
        <authorList>
            <person name="Feng X."/>
        </authorList>
    </citation>
    <scope>NUCLEOTIDE SEQUENCE [LARGE SCALE GENOMIC DNA]</scope>
    <source>
        <strain evidence="9 10">JCM31066</strain>
    </source>
</reference>
<dbReference type="InterPro" id="IPR011010">
    <property type="entry name" value="DNA_brk_join_enz"/>
</dbReference>
<evidence type="ECO:0000256" key="4">
    <source>
        <dbReference type="PROSITE-ProRule" id="PRU01248"/>
    </source>
</evidence>
<dbReference type="EMBL" id="JACHVB010000043">
    <property type="protein sequence ID" value="MBC2595590.1"/>
    <property type="molecule type" value="Genomic_DNA"/>
</dbReference>
<keyword evidence="10" id="KW-1185">Reference proteome</keyword>
<evidence type="ECO:0000256" key="1">
    <source>
        <dbReference type="ARBA" id="ARBA00022908"/>
    </source>
</evidence>
<keyword evidence="2 4" id="KW-0238">DNA-binding</keyword>
<evidence type="ECO:0000313" key="7">
    <source>
        <dbReference type="EMBL" id="MBC2595437.1"/>
    </source>
</evidence>
<dbReference type="GO" id="GO:0006310">
    <property type="term" value="P:DNA recombination"/>
    <property type="evidence" value="ECO:0007669"/>
    <property type="project" value="UniProtKB-KW"/>
</dbReference>
<dbReference type="InterPro" id="IPR013762">
    <property type="entry name" value="Integrase-like_cat_sf"/>
</dbReference>
<dbReference type="InterPro" id="IPR002104">
    <property type="entry name" value="Integrase_catalytic"/>
</dbReference>
<name>A0A842HHE1_9BACT</name>
<dbReference type="Gene3D" id="1.10.150.130">
    <property type="match status" value="1"/>
</dbReference>
<accession>A0A842HHE1</accession>
<keyword evidence="1" id="KW-0229">DNA integration</keyword>
<gene>
    <name evidence="7" type="ORF">H5P28_14310</name>
    <name evidence="8" type="ORF">H5P28_14325</name>
    <name evidence="9" type="ORF">H5P28_15085</name>
</gene>
<evidence type="ECO:0000313" key="8">
    <source>
        <dbReference type="EMBL" id="MBC2595440.1"/>
    </source>
</evidence>
<sequence length="469" mass="54035">MARPKKDERFRVTLITAASGRKLWRLDGYWPDGRRERKRFKIKADAYEYRAKIENEASGQVADYQLQRTSLSREELSDAEVARGLTKGRALGEIVSHYLKLEETVSARMHLSLDQAVEYLLKHYRPELEEVSVTTAITRFLGGKEHARPKTLSHYESSLKLLQRLDPNTLVHRIGLRELESLLSKYKNLNTQKTYRRGLNTFFNWCVRRHHCLENPCSRLDSLPADSSPVRILRFEEVRRLLRAALLYQEGIMAPVVAIGIFAGLRPSEIEDLKPSNIRDEFIVVTGGKLRRKMNRRVPLPDILKNWLSKYPFDGLPAGSTYKMKSLKKATGAEVWVQDIIRHTSISYQLERDRDEAHTAFNNGTSRAMIDSHYRDVVEDPQEVEAYWSLTPESLEGVEVELPAGQGFDDWPTDKVLSRLVWEKPLRALGAELGVSDNAVRKRCLARGIELPKNGYWQRQHARERFGRG</sequence>
<evidence type="ECO:0000256" key="3">
    <source>
        <dbReference type="ARBA" id="ARBA00023172"/>
    </source>
</evidence>
<dbReference type="Gene3D" id="1.10.443.10">
    <property type="entry name" value="Intergrase catalytic core"/>
    <property type="match status" value="1"/>
</dbReference>
<comment type="caution">
    <text evidence="9">The sequence shown here is derived from an EMBL/GenBank/DDBJ whole genome shotgun (WGS) entry which is preliminary data.</text>
</comment>
<organism evidence="9 10">
    <name type="scientific">Ruficoccus amylovorans</name>
    <dbReference type="NCBI Taxonomy" id="1804625"/>
    <lineage>
        <taxon>Bacteria</taxon>
        <taxon>Pseudomonadati</taxon>
        <taxon>Verrucomicrobiota</taxon>
        <taxon>Opitutia</taxon>
        <taxon>Puniceicoccales</taxon>
        <taxon>Cerasicoccaceae</taxon>
        <taxon>Ruficoccus</taxon>
    </lineage>
</organism>
<evidence type="ECO:0000313" key="10">
    <source>
        <dbReference type="Proteomes" id="UP000546464"/>
    </source>
</evidence>
<evidence type="ECO:0000259" key="5">
    <source>
        <dbReference type="PROSITE" id="PS51898"/>
    </source>
</evidence>
<keyword evidence="3" id="KW-0233">DNA recombination</keyword>
<evidence type="ECO:0000259" key="6">
    <source>
        <dbReference type="PROSITE" id="PS51900"/>
    </source>
</evidence>
<dbReference type="PROSITE" id="PS51900">
    <property type="entry name" value="CB"/>
    <property type="match status" value="1"/>
</dbReference>
<dbReference type="InterPro" id="IPR010998">
    <property type="entry name" value="Integrase_recombinase_N"/>
</dbReference>
<dbReference type="PROSITE" id="PS51898">
    <property type="entry name" value="TYR_RECOMBINASE"/>
    <property type="match status" value="1"/>
</dbReference>
<feature type="domain" description="Core-binding (CB)" evidence="6">
    <location>
        <begin position="111"/>
        <end position="207"/>
    </location>
</feature>
<dbReference type="AlphaFoldDB" id="A0A842HHE1"/>
<evidence type="ECO:0000256" key="2">
    <source>
        <dbReference type="ARBA" id="ARBA00023125"/>
    </source>
</evidence>
<dbReference type="GO" id="GO:0003677">
    <property type="term" value="F:DNA binding"/>
    <property type="evidence" value="ECO:0007669"/>
    <property type="project" value="UniProtKB-UniRule"/>
</dbReference>
<dbReference type="Proteomes" id="UP000546464">
    <property type="component" value="Unassembled WGS sequence"/>
</dbReference>